<organism evidence="10 11">
    <name type="scientific">Arabidopsis thaliana x Arabidopsis arenosa</name>
    <dbReference type="NCBI Taxonomy" id="1240361"/>
    <lineage>
        <taxon>Eukaryota</taxon>
        <taxon>Viridiplantae</taxon>
        <taxon>Streptophyta</taxon>
        <taxon>Embryophyta</taxon>
        <taxon>Tracheophyta</taxon>
        <taxon>Spermatophyta</taxon>
        <taxon>Magnoliopsida</taxon>
        <taxon>eudicotyledons</taxon>
        <taxon>Gunneridae</taxon>
        <taxon>Pentapetalae</taxon>
        <taxon>rosids</taxon>
        <taxon>malvids</taxon>
        <taxon>Brassicales</taxon>
        <taxon>Brassicaceae</taxon>
        <taxon>Camelineae</taxon>
        <taxon>Arabidopsis</taxon>
    </lineage>
</organism>
<sequence>MGCICSKGVRTNDDYIETNHVSIGKENPKASKKQSDSEETSVNGNEATLRLIPDETKDTFSDEEVEEVEEKKESSFEMKSCESVLQKGNVLEIVDNVGPLQPRMSRIGSVSNGDRAAKVIAGWPSWLVSVAGEAINGWIPRSADSFEKLEMIGQGTYSSVYRARDLETNQIVALKKVRFANMDPESVRFMAREIIILRRLNHPNVMKLEGLIISKASGSMYLIFEYMDHDLAGLASTPGIKFSQAQIKCYMKQLLLGLEHCHSCGVLHRDIKCSNLLLDRNNNLKIGDFGLSNFYRGQRKQPLTSRVVTLWYRPPELLLGSTDYGVTVDLWSTGCILAELFTGKPLLPGRTEVEQMHKIFKLCGSPSEEYWRRSRLRHATIFKPQHPYKRCVADTFKDLPSSALALLEVLLAVEPDARGTASSALQSEFFTTKPFPSEPSSLPRYQPRKEFDAKLREEEARRRKGASSKQNEPKRLARESKAVPTPSANAELLSSIQKRLGQTNKTSVSETFNPEGDSGNGFRIEPLKGITAQNPYPIYTNGDNHPNGSSQLRTQRSYGQRRAAQLSRFSNSMAPTRDGSQFGSMRDAIVNQRWLEDGSENFNLSQRLLEKPNGFRKDDPSSSSKDSIMGYDGDKRGRIQYSGPLIPGEGNLDEMLKEHERQILLAVRRAQADKAKRDDNRQAQASFPANGRVSKALWIYGLKQAPRAWYLELRNFLVTSGFVNSLADASLFVYCHRSTLIYILVYVDDIIVTGNDPNAVASFISCLAARFSLKDQGDINYFLGIEVTRTSTGLHLMQRKYIADLLAKTNMMTANAVSTPMQASPKLTLHTGSALDDASEYRKVVGSLQYLAFTRPDISFAVNKLSQFMHRPTTEHWQAAKRVLRYLAGTMTHGIFLSAHNKNVLHAYSDADWGGDNEDYISTNAYVVYLGKQAISWSSKKQNGVARSSTEAEYRAIANAAAEIRWICNLLTELHIPLPMAPVIYCDNIGATYLRANPVFHSRMKHIALDYHFVRGQVQNGSLRVSHVSAQDQLADALTKPLPRAAFQLACSKIGVTKVPPS</sequence>
<dbReference type="InterPro" id="IPR000719">
    <property type="entry name" value="Prot_kinase_dom"/>
</dbReference>
<feature type="region of interest" description="Disordered" evidence="8">
    <location>
        <begin position="609"/>
        <end position="633"/>
    </location>
</feature>
<keyword evidence="11" id="KW-1185">Reference proteome</keyword>
<evidence type="ECO:0000256" key="7">
    <source>
        <dbReference type="PROSITE-ProRule" id="PRU10141"/>
    </source>
</evidence>
<evidence type="ECO:0000256" key="5">
    <source>
        <dbReference type="ARBA" id="ARBA00022777"/>
    </source>
</evidence>
<name>A0A8T2BHE2_9BRAS</name>
<dbReference type="GO" id="GO:0008353">
    <property type="term" value="F:RNA polymerase II CTD heptapeptide repeat kinase activity"/>
    <property type="evidence" value="ECO:0007669"/>
    <property type="project" value="TreeGrafter"/>
</dbReference>
<keyword evidence="4 7" id="KW-0547">Nucleotide-binding</keyword>
<accession>A0A8T2BHE2</accession>
<feature type="compositionally biased region" description="Polar residues" evidence="8">
    <location>
        <begin position="486"/>
        <end position="512"/>
    </location>
</feature>
<keyword evidence="2" id="KW-0723">Serine/threonine-protein kinase</keyword>
<dbReference type="Pfam" id="PF07727">
    <property type="entry name" value="RVT_2"/>
    <property type="match status" value="1"/>
</dbReference>
<dbReference type="PANTHER" id="PTHR24056:SF359">
    <property type="entry name" value="PROTEIN KINASE SUPERFAMILY PROTEIN"/>
    <property type="match status" value="1"/>
</dbReference>
<dbReference type="SMART" id="SM00220">
    <property type="entry name" value="S_TKc"/>
    <property type="match status" value="1"/>
</dbReference>
<dbReference type="PROSITE" id="PS50011">
    <property type="entry name" value="PROTEIN_KINASE_DOM"/>
    <property type="match status" value="1"/>
</dbReference>
<dbReference type="PANTHER" id="PTHR24056">
    <property type="entry name" value="CELL DIVISION PROTEIN KINASE"/>
    <property type="match status" value="1"/>
</dbReference>
<evidence type="ECO:0000256" key="1">
    <source>
        <dbReference type="ARBA" id="ARBA00006485"/>
    </source>
</evidence>
<evidence type="ECO:0000256" key="3">
    <source>
        <dbReference type="ARBA" id="ARBA00022679"/>
    </source>
</evidence>
<evidence type="ECO:0000313" key="10">
    <source>
        <dbReference type="EMBL" id="KAG7585396.1"/>
    </source>
</evidence>
<dbReference type="PROSITE" id="PS00107">
    <property type="entry name" value="PROTEIN_KINASE_ATP"/>
    <property type="match status" value="1"/>
</dbReference>
<dbReference type="GO" id="GO:0032968">
    <property type="term" value="P:positive regulation of transcription elongation by RNA polymerase II"/>
    <property type="evidence" value="ECO:0007669"/>
    <property type="project" value="TreeGrafter"/>
</dbReference>
<feature type="region of interest" description="Disordered" evidence="8">
    <location>
        <begin position="19"/>
        <end position="62"/>
    </location>
</feature>
<evidence type="ECO:0000256" key="2">
    <source>
        <dbReference type="ARBA" id="ARBA00022527"/>
    </source>
</evidence>
<dbReference type="InterPro" id="IPR013103">
    <property type="entry name" value="RVT_2"/>
</dbReference>
<dbReference type="Proteomes" id="UP000694240">
    <property type="component" value="Chromosome 7"/>
</dbReference>
<evidence type="ECO:0000256" key="6">
    <source>
        <dbReference type="ARBA" id="ARBA00022840"/>
    </source>
</evidence>
<keyword evidence="3" id="KW-0808">Transferase</keyword>
<comment type="caution">
    <text evidence="10">The sequence shown here is derived from an EMBL/GenBank/DDBJ whole genome shotgun (WGS) entry which is preliminary data.</text>
</comment>
<dbReference type="FunFam" id="1.10.510.10:FF:000043">
    <property type="entry name" value="probable serine/threonine-protein kinase At1g54610"/>
    <property type="match status" value="1"/>
</dbReference>
<dbReference type="CDD" id="cd09272">
    <property type="entry name" value="RNase_HI_RT_Ty1"/>
    <property type="match status" value="1"/>
</dbReference>
<evidence type="ECO:0000259" key="9">
    <source>
        <dbReference type="PROSITE" id="PS50011"/>
    </source>
</evidence>
<feature type="binding site" evidence="7">
    <location>
        <position position="175"/>
    </location>
    <ligand>
        <name>ATP</name>
        <dbReference type="ChEBI" id="CHEBI:30616"/>
    </ligand>
</feature>
<evidence type="ECO:0000256" key="8">
    <source>
        <dbReference type="SAM" id="MobiDB-lite"/>
    </source>
</evidence>
<dbReference type="InterPro" id="IPR008271">
    <property type="entry name" value="Ser/Thr_kinase_AS"/>
</dbReference>
<feature type="compositionally biased region" description="Basic and acidic residues" evidence="8">
    <location>
        <begin position="26"/>
        <end position="36"/>
    </location>
</feature>
<proteinExistence type="inferred from homology"/>
<gene>
    <name evidence="10" type="ORF">ISN45_Aa02g007580</name>
</gene>
<dbReference type="InterPro" id="IPR050108">
    <property type="entry name" value="CDK"/>
</dbReference>
<dbReference type="GO" id="GO:0005634">
    <property type="term" value="C:nucleus"/>
    <property type="evidence" value="ECO:0007669"/>
    <property type="project" value="TreeGrafter"/>
</dbReference>
<feature type="region of interest" description="Disordered" evidence="8">
    <location>
        <begin position="455"/>
        <end position="525"/>
    </location>
</feature>
<dbReference type="AlphaFoldDB" id="A0A8T2BHE2"/>
<feature type="domain" description="Protein kinase" evidence="9">
    <location>
        <begin position="146"/>
        <end position="430"/>
    </location>
</feature>
<dbReference type="InterPro" id="IPR017441">
    <property type="entry name" value="Protein_kinase_ATP_BS"/>
</dbReference>
<dbReference type="PROSITE" id="PS00108">
    <property type="entry name" value="PROTEIN_KINASE_ST"/>
    <property type="match status" value="1"/>
</dbReference>
<evidence type="ECO:0000256" key="4">
    <source>
        <dbReference type="ARBA" id="ARBA00022741"/>
    </source>
</evidence>
<reference evidence="10 11" key="1">
    <citation type="submission" date="2020-12" db="EMBL/GenBank/DDBJ databases">
        <title>Concerted genomic and epigenomic changes stabilize Arabidopsis allopolyploids.</title>
        <authorList>
            <person name="Chen Z."/>
        </authorList>
    </citation>
    <scope>NUCLEOTIDE SEQUENCE [LARGE SCALE GENOMIC DNA]</scope>
    <source>
        <strain evidence="10">Allo738</strain>
        <tissue evidence="10">Leaf</tissue>
    </source>
</reference>
<dbReference type="EMBL" id="JAEFBK010000007">
    <property type="protein sequence ID" value="KAG7585396.1"/>
    <property type="molecule type" value="Genomic_DNA"/>
</dbReference>
<dbReference type="GO" id="GO:0005524">
    <property type="term" value="F:ATP binding"/>
    <property type="evidence" value="ECO:0007669"/>
    <property type="project" value="UniProtKB-UniRule"/>
</dbReference>
<comment type="similarity">
    <text evidence="1">Belongs to the protein kinase superfamily. CMGC Ser/Thr protein kinase family. CDC2/CDKX subfamily.</text>
</comment>
<feature type="compositionally biased region" description="Basic and acidic residues" evidence="8">
    <location>
        <begin position="609"/>
        <end position="620"/>
    </location>
</feature>
<keyword evidence="5 10" id="KW-0418">Kinase</keyword>
<dbReference type="GO" id="GO:0000307">
    <property type="term" value="C:cyclin-dependent protein kinase holoenzyme complex"/>
    <property type="evidence" value="ECO:0007669"/>
    <property type="project" value="TreeGrafter"/>
</dbReference>
<keyword evidence="6 7" id="KW-0067">ATP-binding</keyword>
<protein>
    <submittedName>
        <fullName evidence="10">Protein kinase domain</fullName>
    </submittedName>
</protein>
<dbReference type="Pfam" id="PF00069">
    <property type="entry name" value="Pkinase"/>
    <property type="match status" value="1"/>
</dbReference>
<evidence type="ECO:0000313" key="11">
    <source>
        <dbReference type="Proteomes" id="UP000694240"/>
    </source>
</evidence>
<dbReference type="FunFam" id="3.30.200.20:FF:000021">
    <property type="entry name" value="probable serine/threonine-protein kinase At1g54610"/>
    <property type="match status" value="1"/>
</dbReference>
<feature type="compositionally biased region" description="Basic and acidic residues" evidence="8">
    <location>
        <begin position="471"/>
        <end position="481"/>
    </location>
</feature>